<dbReference type="InterPro" id="IPR003660">
    <property type="entry name" value="HAMP_dom"/>
</dbReference>
<organism evidence="12 13">
    <name type="scientific">Nocardioides piscis</name>
    <dbReference type="NCBI Taxonomy" id="2714938"/>
    <lineage>
        <taxon>Bacteria</taxon>
        <taxon>Bacillati</taxon>
        <taxon>Actinomycetota</taxon>
        <taxon>Actinomycetes</taxon>
        <taxon>Propionibacteriales</taxon>
        <taxon>Nocardioidaceae</taxon>
        <taxon>Nocardioides</taxon>
    </lineage>
</organism>
<dbReference type="PROSITE" id="PS50885">
    <property type="entry name" value="HAMP"/>
    <property type="match status" value="1"/>
</dbReference>
<keyword evidence="7 12" id="KW-0418">Kinase</keyword>
<evidence type="ECO:0000256" key="4">
    <source>
        <dbReference type="ARBA" id="ARBA00022553"/>
    </source>
</evidence>
<keyword evidence="9" id="KW-0902">Two-component regulatory system</keyword>
<dbReference type="Proteomes" id="UP000502035">
    <property type="component" value="Chromosome"/>
</dbReference>
<gene>
    <name evidence="12" type="ORF">G7071_10465</name>
</gene>
<dbReference type="RefSeq" id="WP_166318242.1">
    <property type="nucleotide sequence ID" value="NZ_CP049866.1"/>
</dbReference>
<accession>A0A6G7YGN8</accession>
<dbReference type="InterPro" id="IPR050428">
    <property type="entry name" value="TCS_sensor_his_kinase"/>
</dbReference>
<evidence type="ECO:0000313" key="13">
    <source>
        <dbReference type="Proteomes" id="UP000502035"/>
    </source>
</evidence>
<sequence>MRRRLVVAFVALTVLVVTLYGVPRALIRADQIEEREQEQVEKSAQLLSALVESEFDSGRPVTDALLAPMLRSGERLEYVASDGATVAAGDPAGRDVAVTSTVSVPGGGSLTLDYSEEAIDERVQDALLPLLYIGLMLIALAWFAARALARRLSTPFQDLAEHARTLGSGRFDLDIPHYDIPEAEAVGQALSRSAHDLDVLVRREREFAVNASHELRTPLTAARLRLEGLVMWDATPPEVTAELEETLEELTRLDCAVASLLEQDRVGRSAGGVDMDIDALVTAVAGRWQSKLESKGRSMTIHSGEDCHTRLLRKPVEEVLDLLFGCTVDQGAGDVVVETTPSPAYVEVRFADQSPSPPDTAAAGSQTSSDLSRAVELAASVGGHLARGPGPSTSYVLRLPVVATRLEQAEQA</sequence>
<dbReference type="InterPro" id="IPR036097">
    <property type="entry name" value="HisK_dim/P_sf"/>
</dbReference>
<keyword evidence="13" id="KW-1185">Reference proteome</keyword>
<dbReference type="Pfam" id="PF18092">
    <property type="entry name" value="DraK_HK_N"/>
    <property type="match status" value="1"/>
</dbReference>
<dbReference type="SMART" id="SM00388">
    <property type="entry name" value="HisKA"/>
    <property type="match status" value="1"/>
</dbReference>
<dbReference type="EMBL" id="CP049866">
    <property type="protein sequence ID" value="QIK75801.1"/>
    <property type="molecule type" value="Genomic_DNA"/>
</dbReference>
<dbReference type="Gene3D" id="1.10.287.130">
    <property type="match status" value="1"/>
</dbReference>
<protein>
    <recommendedName>
        <fullName evidence="3">histidine kinase</fullName>
        <ecNumber evidence="3">2.7.13.3</ecNumber>
    </recommendedName>
</protein>
<dbReference type="SUPFAM" id="SSF47384">
    <property type="entry name" value="Homodimeric domain of signal transducing histidine kinase"/>
    <property type="match status" value="1"/>
</dbReference>
<evidence type="ECO:0000259" key="11">
    <source>
        <dbReference type="PROSITE" id="PS50885"/>
    </source>
</evidence>
<comment type="catalytic activity">
    <reaction evidence="1">
        <text>ATP + protein L-histidine = ADP + protein N-phospho-L-histidine.</text>
        <dbReference type="EC" id="2.7.13.3"/>
    </reaction>
</comment>
<evidence type="ECO:0000256" key="2">
    <source>
        <dbReference type="ARBA" id="ARBA00004236"/>
    </source>
</evidence>
<proteinExistence type="predicted"/>
<evidence type="ECO:0000256" key="10">
    <source>
        <dbReference type="SAM" id="Phobius"/>
    </source>
</evidence>
<dbReference type="InterPro" id="IPR040868">
    <property type="entry name" value="DraK_HK_N"/>
</dbReference>
<evidence type="ECO:0000256" key="9">
    <source>
        <dbReference type="ARBA" id="ARBA00023012"/>
    </source>
</evidence>
<dbReference type="Pfam" id="PF00672">
    <property type="entry name" value="HAMP"/>
    <property type="match status" value="1"/>
</dbReference>
<dbReference type="AlphaFoldDB" id="A0A6G7YGN8"/>
<keyword evidence="10" id="KW-0472">Membrane</keyword>
<keyword evidence="5" id="KW-0808">Transferase</keyword>
<evidence type="ECO:0000256" key="5">
    <source>
        <dbReference type="ARBA" id="ARBA00022679"/>
    </source>
</evidence>
<evidence type="ECO:0000313" key="12">
    <source>
        <dbReference type="EMBL" id="QIK75801.1"/>
    </source>
</evidence>
<dbReference type="InterPro" id="IPR003661">
    <property type="entry name" value="HisK_dim/P_dom"/>
</dbReference>
<evidence type="ECO:0000256" key="7">
    <source>
        <dbReference type="ARBA" id="ARBA00022777"/>
    </source>
</evidence>
<keyword evidence="6 10" id="KW-0812">Transmembrane</keyword>
<feature type="domain" description="HAMP" evidence="11">
    <location>
        <begin position="150"/>
        <end position="202"/>
    </location>
</feature>
<dbReference type="SMART" id="SM00304">
    <property type="entry name" value="HAMP"/>
    <property type="match status" value="1"/>
</dbReference>
<name>A0A6G7YGN8_9ACTN</name>
<reference evidence="12 13" key="1">
    <citation type="submission" date="2020-03" db="EMBL/GenBank/DDBJ databases">
        <title>Nocardioides sp. nov., isolated from fish.</title>
        <authorList>
            <person name="Hyun D.-W."/>
            <person name="Bae J.-W."/>
        </authorList>
    </citation>
    <scope>NUCLEOTIDE SEQUENCE [LARGE SCALE GENOMIC DNA]</scope>
    <source>
        <strain evidence="12 13">HDW12A</strain>
    </source>
</reference>
<dbReference type="GO" id="GO:0005886">
    <property type="term" value="C:plasma membrane"/>
    <property type="evidence" value="ECO:0007669"/>
    <property type="project" value="UniProtKB-SubCell"/>
</dbReference>
<evidence type="ECO:0000256" key="6">
    <source>
        <dbReference type="ARBA" id="ARBA00022692"/>
    </source>
</evidence>
<evidence type="ECO:0000256" key="8">
    <source>
        <dbReference type="ARBA" id="ARBA00022989"/>
    </source>
</evidence>
<evidence type="ECO:0000256" key="3">
    <source>
        <dbReference type="ARBA" id="ARBA00012438"/>
    </source>
</evidence>
<feature type="transmembrane region" description="Helical" evidence="10">
    <location>
        <begin position="126"/>
        <end position="145"/>
    </location>
</feature>
<dbReference type="CDD" id="cd00082">
    <property type="entry name" value="HisKA"/>
    <property type="match status" value="1"/>
</dbReference>
<dbReference type="PANTHER" id="PTHR45436">
    <property type="entry name" value="SENSOR HISTIDINE KINASE YKOH"/>
    <property type="match status" value="1"/>
</dbReference>
<keyword evidence="8 10" id="KW-1133">Transmembrane helix</keyword>
<dbReference type="GO" id="GO:0000155">
    <property type="term" value="F:phosphorelay sensor kinase activity"/>
    <property type="evidence" value="ECO:0007669"/>
    <property type="project" value="InterPro"/>
</dbReference>
<dbReference type="EC" id="2.7.13.3" evidence="3"/>
<dbReference type="PANTHER" id="PTHR45436:SF5">
    <property type="entry name" value="SENSOR HISTIDINE KINASE TRCS"/>
    <property type="match status" value="1"/>
</dbReference>
<comment type="subcellular location">
    <subcellularLocation>
        <location evidence="2">Cell membrane</location>
    </subcellularLocation>
</comment>
<keyword evidence="4" id="KW-0597">Phosphoprotein</keyword>
<dbReference type="Gene3D" id="6.10.340.10">
    <property type="match status" value="1"/>
</dbReference>
<dbReference type="KEGG" id="npi:G7071_10465"/>
<dbReference type="Pfam" id="PF00512">
    <property type="entry name" value="HisKA"/>
    <property type="match status" value="1"/>
</dbReference>
<evidence type="ECO:0000256" key="1">
    <source>
        <dbReference type="ARBA" id="ARBA00000085"/>
    </source>
</evidence>